<dbReference type="EMBL" id="PXOA01000026">
    <property type="protein sequence ID" value="RFU81803.1"/>
    <property type="molecule type" value="Genomic_DNA"/>
</dbReference>
<gene>
    <name evidence="9" type="ORF">TARUN_394</name>
</gene>
<evidence type="ECO:0000256" key="8">
    <source>
        <dbReference type="PIRSR" id="PIRSR602401-1"/>
    </source>
</evidence>
<dbReference type="GO" id="GO:0005506">
    <property type="term" value="F:iron ion binding"/>
    <property type="evidence" value="ECO:0007669"/>
    <property type="project" value="InterPro"/>
</dbReference>
<dbReference type="PANTHER" id="PTHR24305">
    <property type="entry name" value="CYTOCHROME P450"/>
    <property type="match status" value="1"/>
</dbReference>
<comment type="similarity">
    <text evidence="2">Belongs to the cytochrome P450 family.</text>
</comment>
<dbReference type="PANTHER" id="PTHR24305:SF187">
    <property type="entry name" value="P450, PUTATIVE (EUROFUNG)-RELATED"/>
    <property type="match status" value="1"/>
</dbReference>
<keyword evidence="3 8" id="KW-0349">Heme</keyword>
<dbReference type="Proteomes" id="UP000266272">
    <property type="component" value="Unassembled WGS sequence"/>
</dbReference>
<organism evidence="9 10">
    <name type="scientific">Trichoderma arundinaceum</name>
    <dbReference type="NCBI Taxonomy" id="490622"/>
    <lineage>
        <taxon>Eukaryota</taxon>
        <taxon>Fungi</taxon>
        <taxon>Dikarya</taxon>
        <taxon>Ascomycota</taxon>
        <taxon>Pezizomycotina</taxon>
        <taxon>Sordariomycetes</taxon>
        <taxon>Hypocreomycetidae</taxon>
        <taxon>Hypocreales</taxon>
        <taxon>Hypocreaceae</taxon>
        <taxon>Trichoderma</taxon>
    </lineage>
</organism>
<dbReference type="Pfam" id="PF00067">
    <property type="entry name" value="p450"/>
    <property type="match status" value="1"/>
</dbReference>
<dbReference type="PRINTS" id="PR00463">
    <property type="entry name" value="EP450I"/>
</dbReference>
<reference evidence="9 10" key="1">
    <citation type="journal article" date="2018" name="PLoS Pathog.">
        <title>Evolution of structural diversity of trichothecenes, a family of toxins produced by plant pathogenic and entomopathogenic fungi.</title>
        <authorList>
            <person name="Proctor R.H."/>
            <person name="McCormick S.P."/>
            <person name="Kim H.S."/>
            <person name="Cardoza R.E."/>
            <person name="Stanley A.M."/>
            <person name="Lindo L."/>
            <person name="Kelly A."/>
            <person name="Brown D.W."/>
            <person name="Lee T."/>
            <person name="Vaughan M.M."/>
            <person name="Alexander N.J."/>
            <person name="Busman M."/>
            <person name="Gutierrez S."/>
        </authorList>
    </citation>
    <scope>NUCLEOTIDE SEQUENCE [LARGE SCALE GENOMIC DNA]</scope>
    <source>
        <strain evidence="9 10">IBT 40837</strain>
    </source>
</reference>
<dbReference type="InterPro" id="IPR050121">
    <property type="entry name" value="Cytochrome_P450_monoxygenase"/>
</dbReference>
<keyword evidence="5" id="KW-0560">Oxidoreductase</keyword>
<comment type="cofactor">
    <cofactor evidence="1 8">
        <name>heme</name>
        <dbReference type="ChEBI" id="CHEBI:30413"/>
    </cofactor>
</comment>
<dbReference type="GO" id="GO:0004497">
    <property type="term" value="F:monooxygenase activity"/>
    <property type="evidence" value="ECO:0007669"/>
    <property type="project" value="UniProtKB-KW"/>
</dbReference>
<keyword evidence="7" id="KW-0503">Monooxygenase</keyword>
<dbReference type="PRINTS" id="PR00385">
    <property type="entry name" value="P450"/>
</dbReference>
<proteinExistence type="inferred from homology"/>
<evidence type="ECO:0000256" key="6">
    <source>
        <dbReference type="ARBA" id="ARBA00023004"/>
    </source>
</evidence>
<dbReference type="OrthoDB" id="6692864at2759"/>
<evidence type="ECO:0000256" key="5">
    <source>
        <dbReference type="ARBA" id="ARBA00023002"/>
    </source>
</evidence>
<keyword evidence="4 8" id="KW-0479">Metal-binding</keyword>
<evidence type="ECO:0000313" key="9">
    <source>
        <dbReference type="EMBL" id="RFU81803.1"/>
    </source>
</evidence>
<dbReference type="SUPFAM" id="SSF48264">
    <property type="entry name" value="Cytochrome P450"/>
    <property type="match status" value="1"/>
</dbReference>
<dbReference type="STRING" id="490622.A0A395P0M6"/>
<evidence type="ECO:0000313" key="10">
    <source>
        <dbReference type="Proteomes" id="UP000266272"/>
    </source>
</evidence>
<feature type="binding site" description="axial binding residue" evidence="8">
    <location>
        <position position="153"/>
    </location>
    <ligand>
        <name>heme</name>
        <dbReference type="ChEBI" id="CHEBI:30413"/>
    </ligand>
    <ligandPart>
        <name>Fe</name>
        <dbReference type="ChEBI" id="CHEBI:18248"/>
    </ligandPart>
</feature>
<evidence type="ECO:0000256" key="3">
    <source>
        <dbReference type="ARBA" id="ARBA00022617"/>
    </source>
</evidence>
<evidence type="ECO:0000256" key="2">
    <source>
        <dbReference type="ARBA" id="ARBA00010617"/>
    </source>
</evidence>
<keyword evidence="6 8" id="KW-0408">Iron</keyword>
<dbReference type="Gene3D" id="1.10.630.10">
    <property type="entry name" value="Cytochrome P450"/>
    <property type="match status" value="1"/>
</dbReference>
<keyword evidence="10" id="KW-1185">Reference proteome</keyword>
<comment type="caution">
    <text evidence="9">The sequence shown here is derived from an EMBL/GenBank/DDBJ whole genome shotgun (WGS) entry which is preliminary data.</text>
</comment>
<dbReference type="AlphaFoldDB" id="A0A395P0M6"/>
<dbReference type="InterPro" id="IPR036396">
    <property type="entry name" value="Cyt_P450_sf"/>
</dbReference>
<name>A0A395P0M6_TRIAR</name>
<dbReference type="InterPro" id="IPR001128">
    <property type="entry name" value="Cyt_P450"/>
</dbReference>
<evidence type="ECO:0000256" key="7">
    <source>
        <dbReference type="ARBA" id="ARBA00023033"/>
    </source>
</evidence>
<dbReference type="GO" id="GO:0020037">
    <property type="term" value="F:heme binding"/>
    <property type="evidence" value="ECO:0007669"/>
    <property type="project" value="InterPro"/>
</dbReference>
<dbReference type="GO" id="GO:0016705">
    <property type="term" value="F:oxidoreductase activity, acting on paired donors, with incorporation or reduction of molecular oxygen"/>
    <property type="evidence" value="ECO:0007669"/>
    <property type="project" value="InterPro"/>
</dbReference>
<accession>A0A395P0M6</accession>
<evidence type="ECO:0000256" key="1">
    <source>
        <dbReference type="ARBA" id="ARBA00001971"/>
    </source>
</evidence>
<dbReference type="InterPro" id="IPR002401">
    <property type="entry name" value="Cyt_P450_E_grp-I"/>
</dbReference>
<protein>
    <submittedName>
        <fullName evidence="9">Cytochrome p450</fullName>
    </submittedName>
</protein>
<evidence type="ECO:0000256" key="4">
    <source>
        <dbReference type="ARBA" id="ARBA00022723"/>
    </source>
</evidence>
<sequence>MLYADATIAMVGGTGTGSTILSFSFYELVKDPSLQESLRAAIAPCYGKTIPGEFVFKDIDKVGWLDGFVNEILRLYPPMSTGLWRTTPPEGIILDGTFIPGNTQLMPCMYAIHRYSKFFEQPDELIVERWTTRPELIHKKDNFYPFLIGTLRCPGKRIALEMIKLTLAYTVWNYNFKFAPDADIKALHDKTVFQIVLKAGPLSCEFSKREEADSLSKA</sequence>